<keyword evidence="2" id="KW-1185">Reference proteome</keyword>
<dbReference type="Proteomes" id="UP000278222">
    <property type="component" value="Unassembled WGS sequence"/>
</dbReference>
<proteinExistence type="predicted"/>
<protein>
    <submittedName>
        <fullName evidence="1">Uncharacterized protein</fullName>
    </submittedName>
</protein>
<name>A0A3N1LCA1_9PROT</name>
<dbReference type="RefSeq" id="WP_123690057.1">
    <property type="nucleotide sequence ID" value="NZ_AP019700.1"/>
</dbReference>
<dbReference type="AlphaFoldDB" id="A0A3N1LCA1"/>
<dbReference type="EMBL" id="RJKX01000014">
    <property type="protein sequence ID" value="ROP90651.1"/>
    <property type="molecule type" value="Genomic_DNA"/>
</dbReference>
<organism evidence="1 2">
    <name type="scientific">Stella humosa</name>
    <dbReference type="NCBI Taxonomy" id="94"/>
    <lineage>
        <taxon>Bacteria</taxon>
        <taxon>Pseudomonadati</taxon>
        <taxon>Pseudomonadota</taxon>
        <taxon>Alphaproteobacteria</taxon>
        <taxon>Rhodospirillales</taxon>
        <taxon>Stellaceae</taxon>
        <taxon>Stella</taxon>
    </lineage>
</organism>
<sequence>MTYRISAADATGAIGLERTNAVAALKKARELEAASFRNVRVIDPEGHEHAVEEFAQSVTTANA</sequence>
<evidence type="ECO:0000313" key="2">
    <source>
        <dbReference type="Proteomes" id="UP000278222"/>
    </source>
</evidence>
<gene>
    <name evidence="1" type="ORF">EDC65_2505</name>
</gene>
<accession>A0A3N1LCA1</accession>
<evidence type="ECO:0000313" key="1">
    <source>
        <dbReference type="EMBL" id="ROP90651.1"/>
    </source>
</evidence>
<reference evidence="1 2" key="1">
    <citation type="submission" date="2018-11" db="EMBL/GenBank/DDBJ databases">
        <title>Genomic Encyclopedia of Type Strains, Phase IV (KMG-IV): sequencing the most valuable type-strain genomes for metagenomic binning, comparative biology and taxonomic classification.</title>
        <authorList>
            <person name="Goeker M."/>
        </authorList>
    </citation>
    <scope>NUCLEOTIDE SEQUENCE [LARGE SCALE GENOMIC DNA]</scope>
    <source>
        <strain evidence="1 2">DSM 5900</strain>
    </source>
</reference>
<comment type="caution">
    <text evidence="1">The sequence shown here is derived from an EMBL/GenBank/DDBJ whole genome shotgun (WGS) entry which is preliminary data.</text>
</comment>